<evidence type="ECO:0000256" key="3">
    <source>
        <dbReference type="ARBA" id="ARBA00022741"/>
    </source>
</evidence>
<dbReference type="InterPro" id="IPR011009">
    <property type="entry name" value="Kinase-like_dom_sf"/>
</dbReference>
<dbReference type="CDD" id="cd09548">
    <property type="entry name" value="SAM_EPH-A7"/>
    <property type="match status" value="1"/>
</dbReference>
<dbReference type="PRINTS" id="PR00014">
    <property type="entry name" value="FNTYPEIII"/>
</dbReference>
<dbReference type="SUPFAM" id="SSF47769">
    <property type="entry name" value="SAM/Pointed domain"/>
    <property type="match status" value="1"/>
</dbReference>
<sequence>MTHLLQTAPSQVSGVMKEKVLQRSVELSWQEPEHPNGVITEYEIKYYEKDQRERTYSTMKTRATSASVNNLKPGTVYVFQIRAFTAAGYGNYSPRLDVATLEEATATAVSSEQNPVIIIAVVAVAGTIILVFMVFGFIIGRRHCGYSKADQEGDEELYFHFKFPGTKTYIDPETYEDPNRAVHQFAKELDASCIKIERVIGAGKPVMIVIEYMENGALDAFLRVIKAIEEGYRLPAPMDCPAGLHQLMLDCWQKERAERPKFEQIVGILDKMIRNPNSLKTPLGTCSRPISPLLDQNTPDFTTFCSVGEWLHAIKMERYKDNFSAAGYNNLETVARMTIDDIMSLGITLVGHQKKIMSSIQTMRAQMLHLHGTGIQV</sequence>
<dbReference type="InterPro" id="IPR001245">
    <property type="entry name" value="Ser-Thr/Tyr_kinase_cat_dom"/>
</dbReference>
<evidence type="ECO:0000256" key="5">
    <source>
        <dbReference type="ARBA" id="ARBA00022989"/>
    </source>
</evidence>
<comment type="caution">
    <text evidence="11">The sequence shown here is derived from an EMBL/GenBank/DDBJ whole genome shotgun (WGS) entry which is preliminary data.</text>
</comment>
<dbReference type="SUPFAM" id="SSF56112">
    <property type="entry name" value="Protein kinase-like (PK-like)"/>
    <property type="match status" value="1"/>
</dbReference>
<feature type="domain" description="Fibronectin type-III" evidence="10">
    <location>
        <begin position="8"/>
        <end position="103"/>
    </location>
</feature>
<dbReference type="CDD" id="cd00063">
    <property type="entry name" value="FN3"/>
    <property type="match status" value="1"/>
</dbReference>
<keyword evidence="4" id="KW-0067">ATP-binding</keyword>
<dbReference type="PANTHER" id="PTHR46877">
    <property type="entry name" value="EPH RECEPTOR A5"/>
    <property type="match status" value="1"/>
</dbReference>
<evidence type="ECO:0000256" key="2">
    <source>
        <dbReference type="ARBA" id="ARBA00022692"/>
    </source>
</evidence>
<dbReference type="InterPro" id="IPR013783">
    <property type="entry name" value="Ig-like_fold"/>
</dbReference>
<dbReference type="PANTHER" id="PTHR46877:SF9">
    <property type="entry name" value="EPHRIN TYPE-A RECEPTOR 7"/>
    <property type="match status" value="1"/>
</dbReference>
<keyword evidence="5 8" id="KW-1133">Transmembrane helix</keyword>
<dbReference type="Pfam" id="PF00041">
    <property type="entry name" value="fn3"/>
    <property type="match status" value="1"/>
</dbReference>
<dbReference type="Pfam" id="PF00536">
    <property type="entry name" value="SAM_1"/>
    <property type="match status" value="1"/>
</dbReference>
<feature type="transmembrane region" description="Helical" evidence="8">
    <location>
        <begin position="116"/>
        <end position="139"/>
    </location>
</feature>
<keyword evidence="12" id="KW-1185">Reference proteome</keyword>
<dbReference type="Pfam" id="PF07714">
    <property type="entry name" value="PK_Tyr_Ser-Thr"/>
    <property type="match status" value="1"/>
</dbReference>
<dbReference type="Gene3D" id="1.10.150.50">
    <property type="entry name" value="Transcription Factor, Ets-1"/>
    <property type="match status" value="1"/>
</dbReference>
<keyword evidence="6 8" id="KW-0472">Membrane</keyword>
<evidence type="ECO:0000313" key="11">
    <source>
        <dbReference type="EMBL" id="KAH0622156.1"/>
    </source>
</evidence>
<evidence type="ECO:0000256" key="4">
    <source>
        <dbReference type="ARBA" id="ARBA00022840"/>
    </source>
</evidence>
<dbReference type="Pfam" id="PF14575">
    <property type="entry name" value="EphA2_TM"/>
    <property type="match status" value="1"/>
</dbReference>
<organism evidence="11 12">
    <name type="scientific">Phrynosoma platyrhinos</name>
    <name type="common">Desert horned lizard</name>
    <dbReference type="NCBI Taxonomy" id="52577"/>
    <lineage>
        <taxon>Eukaryota</taxon>
        <taxon>Metazoa</taxon>
        <taxon>Chordata</taxon>
        <taxon>Craniata</taxon>
        <taxon>Vertebrata</taxon>
        <taxon>Euteleostomi</taxon>
        <taxon>Lepidosauria</taxon>
        <taxon>Squamata</taxon>
        <taxon>Bifurcata</taxon>
        <taxon>Unidentata</taxon>
        <taxon>Episquamata</taxon>
        <taxon>Toxicofera</taxon>
        <taxon>Iguania</taxon>
        <taxon>Phrynosomatidae</taxon>
        <taxon>Phrynosomatinae</taxon>
        <taxon>Phrynosoma</taxon>
    </lineage>
</organism>
<gene>
    <name evidence="11" type="ORF">JD844_024202</name>
</gene>
<dbReference type="Gene3D" id="1.10.510.10">
    <property type="entry name" value="Transferase(Phosphotransferase) domain 1"/>
    <property type="match status" value="1"/>
</dbReference>
<dbReference type="InterPro" id="IPR036116">
    <property type="entry name" value="FN3_sf"/>
</dbReference>
<dbReference type="InterPro" id="IPR001660">
    <property type="entry name" value="SAM"/>
</dbReference>
<dbReference type="SMART" id="SM00454">
    <property type="entry name" value="SAM"/>
    <property type="match status" value="1"/>
</dbReference>
<evidence type="ECO:0008006" key="13">
    <source>
        <dbReference type="Google" id="ProtNLM"/>
    </source>
</evidence>
<evidence type="ECO:0000313" key="12">
    <source>
        <dbReference type="Proteomes" id="UP000826234"/>
    </source>
</evidence>
<proteinExistence type="predicted"/>
<dbReference type="InterPro" id="IPR027936">
    <property type="entry name" value="Eph_TM"/>
</dbReference>
<dbReference type="PROSITE" id="PS50105">
    <property type="entry name" value="SAM_DOMAIN"/>
    <property type="match status" value="1"/>
</dbReference>
<keyword evidence="3" id="KW-0547">Nucleotide-binding</keyword>
<evidence type="ECO:0000256" key="1">
    <source>
        <dbReference type="ARBA" id="ARBA00004167"/>
    </source>
</evidence>
<keyword evidence="2 8" id="KW-0812">Transmembrane</keyword>
<evidence type="ECO:0000259" key="10">
    <source>
        <dbReference type="PROSITE" id="PS50853"/>
    </source>
</evidence>
<dbReference type="SMART" id="SM00060">
    <property type="entry name" value="FN3"/>
    <property type="match status" value="1"/>
</dbReference>
<keyword evidence="7" id="KW-0675">Receptor</keyword>
<evidence type="ECO:0000259" key="9">
    <source>
        <dbReference type="PROSITE" id="PS50105"/>
    </source>
</evidence>
<dbReference type="PROSITE" id="PS50853">
    <property type="entry name" value="FN3"/>
    <property type="match status" value="1"/>
</dbReference>
<evidence type="ECO:0000256" key="8">
    <source>
        <dbReference type="SAM" id="Phobius"/>
    </source>
</evidence>
<accession>A0ABQ7SYG0</accession>
<dbReference type="InterPro" id="IPR013761">
    <property type="entry name" value="SAM/pointed_sf"/>
</dbReference>
<dbReference type="InterPro" id="IPR050449">
    <property type="entry name" value="Ephrin_rcpt_TKs"/>
</dbReference>
<evidence type="ECO:0000256" key="7">
    <source>
        <dbReference type="ARBA" id="ARBA00023170"/>
    </source>
</evidence>
<reference evidence="11 12" key="1">
    <citation type="journal article" date="2022" name="Gigascience">
        <title>A chromosome-level genome assembly and annotation of the desert horned lizard, Phrynosoma platyrhinos, provides insight into chromosomal rearrangements among reptiles.</title>
        <authorList>
            <person name="Koochekian N."/>
            <person name="Ascanio A."/>
            <person name="Farleigh K."/>
            <person name="Card D.C."/>
            <person name="Schield D.R."/>
            <person name="Castoe T.A."/>
            <person name="Jezkova T."/>
        </authorList>
    </citation>
    <scope>NUCLEOTIDE SEQUENCE [LARGE SCALE GENOMIC DNA]</scope>
    <source>
        <strain evidence="11">NK-2021</strain>
    </source>
</reference>
<dbReference type="Gene3D" id="3.30.200.20">
    <property type="entry name" value="Phosphorylase Kinase, domain 1"/>
    <property type="match status" value="1"/>
</dbReference>
<comment type="subcellular location">
    <subcellularLocation>
        <location evidence="1">Membrane</location>
        <topology evidence="1">Single-pass membrane protein</topology>
    </subcellularLocation>
</comment>
<feature type="domain" description="SAM" evidence="9">
    <location>
        <begin position="302"/>
        <end position="366"/>
    </location>
</feature>
<dbReference type="Proteomes" id="UP000826234">
    <property type="component" value="Unassembled WGS sequence"/>
</dbReference>
<dbReference type="EMBL" id="JAIPUX010003289">
    <property type="protein sequence ID" value="KAH0622156.1"/>
    <property type="molecule type" value="Genomic_DNA"/>
</dbReference>
<dbReference type="SUPFAM" id="SSF49265">
    <property type="entry name" value="Fibronectin type III"/>
    <property type="match status" value="1"/>
</dbReference>
<evidence type="ECO:0000256" key="6">
    <source>
        <dbReference type="ARBA" id="ARBA00023136"/>
    </source>
</evidence>
<name>A0ABQ7SYG0_PHRPL</name>
<dbReference type="InterPro" id="IPR003961">
    <property type="entry name" value="FN3_dom"/>
</dbReference>
<protein>
    <recommendedName>
        <fullName evidence="13">Ephrin type-A receptor 7</fullName>
    </recommendedName>
</protein>
<dbReference type="Gene3D" id="2.60.40.10">
    <property type="entry name" value="Immunoglobulins"/>
    <property type="match status" value="1"/>
</dbReference>